<gene>
    <name evidence="3" type="ORF">PIIN_05926</name>
</gene>
<evidence type="ECO:0000256" key="2">
    <source>
        <dbReference type="SAM" id="Phobius"/>
    </source>
</evidence>
<dbReference type="AlphaFoldDB" id="G4TKZ8"/>
<name>G4TKZ8_SERID</name>
<proteinExistence type="predicted"/>
<sequence>MPGGVISYQDFQTSNGAFANDGGPWMVYRSYLDDINCGARQDAWCRDYAYCLACWVFPSSSQPSYTVSLFTNISFELDRFGNASQLDYEWKYAPWWGSSKSEVGSDLVMKSAVGDQQYTDTLKVGNWSLLQGTGQGWDGTPFSHTGTAALLTNAEKTVGYLQVAINVTFPRQPAEYINYYVKGASLKITTPTTTPLPPGNTPGSPPAAKSNTGAIVGAVLGAVAMIILAVIGFLIFRRRQKRQEGELHDDAAPSRRSALHPTPFPPMQQNPVASTSNDTRFIIPSGGPVMTPASDQGSLLMSTSAAENAALLPQRQTVVVSPEFSNTNSSGANGFRHSNSAYTAYTNDTPPAYIGPTSPRPPQSTVDSGTLSVTGMGGTSMSLAQFAQENRGVIPEDLEAKLLRAGYTPSDDPDAISEEEWRRDWG</sequence>
<keyword evidence="2" id="KW-0472">Membrane</keyword>
<protein>
    <submittedName>
        <fullName evidence="3">Uncharacterized protein</fullName>
    </submittedName>
</protein>
<comment type="caution">
    <text evidence="3">The sequence shown here is derived from an EMBL/GenBank/DDBJ whole genome shotgun (WGS) entry which is preliminary data.</text>
</comment>
<dbReference type="HOGENOM" id="CLU_048313_0_0_1"/>
<accession>G4TKZ8</accession>
<feature type="region of interest" description="Disordered" evidence="1">
    <location>
        <begin position="245"/>
        <end position="280"/>
    </location>
</feature>
<keyword evidence="2" id="KW-1133">Transmembrane helix</keyword>
<keyword evidence="2" id="KW-0812">Transmembrane</keyword>
<reference evidence="3 4" key="1">
    <citation type="journal article" date="2011" name="PLoS Pathog.">
        <title>Endophytic Life Strategies Decoded by Genome and Transcriptome Analyses of the Mutualistic Root Symbiont Piriformospora indica.</title>
        <authorList>
            <person name="Zuccaro A."/>
            <person name="Lahrmann U."/>
            <person name="Guldener U."/>
            <person name="Langen G."/>
            <person name="Pfiffi S."/>
            <person name="Biedenkopf D."/>
            <person name="Wong P."/>
            <person name="Samans B."/>
            <person name="Grimm C."/>
            <person name="Basiewicz M."/>
            <person name="Murat C."/>
            <person name="Martin F."/>
            <person name="Kogel K.H."/>
        </authorList>
    </citation>
    <scope>NUCLEOTIDE SEQUENCE [LARGE SCALE GENOMIC DNA]</scope>
    <source>
        <strain evidence="3 4">DSM 11827</strain>
    </source>
</reference>
<dbReference type="OrthoDB" id="3166475at2759"/>
<evidence type="ECO:0000313" key="4">
    <source>
        <dbReference type="Proteomes" id="UP000007148"/>
    </source>
</evidence>
<feature type="region of interest" description="Disordered" evidence="1">
    <location>
        <begin position="405"/>
        <end position="426"/>
    </location>
</feature>
<organism evidence="3 4">
    <name type="scientific">Serendipita indica (strain DSM 11827)</name>
    <name type="common">Root endophyte fungus</name>
    <name type="synonym">Piriformospora indica</name>
    <dbReference type="NCBI Taxonomy" id="1109443"/>
    <lineage>
        <taxon>Eukaryota</taxon>
        <taxon>Fungi</taxon>
        <taxon>Dikarya</taxon>
        <taxon>Basidiomycota</taxon>
        <taxon>Agaricomycotina</taxon>
        <taxon>Agaricomycetes</taxon>
        <taxon>Sebacinales</taxon>
        <taxon>Serendipitaceae</taxon>
        <taxon>Serendipita</taxon>
    </lineage>
</organism>
<dbReference type="EMBL" id="CAFZ01000143">
    <property type="protein sequence ID" value="CCA71991.1"/>
    <property type="molecule type" value="Genomic_DNA"/>
</dbReference>
<feature type="compositionally biased region" description="Polar residues" evidence="1">
    <location>
        <begin position="269"/>
        <end position="279"/>
    </location>
</feature>
<evidence type="ECO:0000313" key="3">
    <source>
        <dbReference type="EMBL" id="CCA71991.1"/>
    </source>
</evidence>
<evidence type="ECO:0000256" key="1">
    <source>
        <dbReference type="SAM" id="MobiDB-lite"/>
    </source>
</evidence>
<dbReference type="Proteomes" id="UP000007148">
    <property type="component" value="Unassembled WGS sequence"/>
</dbReference>
<dbReference type="CDD" id="cd12087">
    <property type="entry name" value="TM_EGFR-like"/>
    <property type="match status" value="1"/>
</dbReference>
<keyword evidence="4" id="KW-1185">Reference proteome</keyword>
<dbReference type="InParanoid" id="G4TKZ8"/>
<dbReference type="Gene3D" id="1.20.5.510">
    <property type="entry name" value="Single helix bin"/>
    <property type="match status" value="1"/>
</dbReference>
<feature type="transmembrane region" description="Helical" evidence="2">
    <location>
        <begin position="214"/>
        <end position="236"/>
    </location>
</feature>